<name>A0A4Q6XL16_9SPHI</name>
<sequence length="242" mass="28560">MKKKIFIGTALCLTAILIYFMSQKAIYVDNSPDRERTLKIFPFRDSVVVYIPYQITAHNNRLMPLRLTGIREYARVAPWDHLLFNAQNVEIDELYDPKYNDLWNNYLKQKYRHTIFPFMKRTFYYFRPHVLSGAALGVDSSSFSWDLIRDQLKDLSKNMDIHIDDAMLDSLYDADDGKLFRLRFSKRGYENNFEIDLVAKINRPEQCLVSIRDSIRGMSDAEAKDFMINHVKKPVTEESDQF</sequence>
<keyword evidence="2" id="KW-1185">Reference proteome</keyword>
<gene>
    <name evidence="1" type="ORF">EWE74_20965</name>
</gene>
<dbReference type="EMBL" id="SGIT01000007">
    <property type="protein sequence ID" value="RZF57492.1"/>
    <property type="molecule type" value="Genomic_DNA"/>
</dbReference>
<reference evidence="1 2" key="1">
    <citation type="submission" date="2019-02" db="EMBL/GenBank/DDBJ databases">
        <authorList>
            <person name="Li Y."/>
        </authorList>
    </citation>
    <scope>NUCLEOTIDE SEQUENCE [LARGE SCALE GENOMIC DNA]</scope>
    <source>
        <strain evidence="1 2">30C10-4-7</strain>
    </source>
</reference>
<dbReference type="RefSeq" id="WP_130143616.1">
    <property type="nucleotide sequence ID" value="NZ_SGIT01000007.1"/>
</dbReference>
<dbReference type="AlphaFoldDB" id="A0A4Q6XL16"/>
<proteinExistence type="predicted"/>
<organism evidence="1 2">
    <name type="scientific">Sphingobacterium corticibacterium</name>
    <dbReference type="NCBI Taxonomy" id="2484746"/>
    <lineage>
        <taxon>Bacteria</taxon>
        <taxon>Pseudomonadati</taxon>
        <taxon>Bacteroidota</taxon>
        <taxon>Sphingobacteriia</taxon>
        <taxon>Sphingobacteriales</taxon>
        <taxon>Sphingobacteriaceae</taxon>
        <taxon>Sphingobacterium</taxon>
    </lineage>
</organism>
<protein>
    <submittedName>
        <fullName evidence="1">Uncharacterized protein</fullName>
    </submittedName>
</protein>
<evidence type="ECO:0000313" key="1">
    <source>
        <dbReference type="EMBL" id="RZF57492.1"/>
    </source>
</evidence>
<dbReference type="OrthoDB" id="1328891at2"/>
<evidence type="ECO:0000313" key="2">
    <source>
        <dbReference type="Proteomes" id="UP000292855"/>
    </source>
</evidence>
<comment type="caution">
    <text evidence="1">The sequence shown here is derived from an EMBL/GenBank/DDBJ whole genome shotgun (WGS) entry which is preliminary data.</text>
</comment>
<accession>A0A4Q6XL16</accession>
<dbReference type="Proteomes" id="UP000292855">
    <property type="component" value="Unassembled WGS sequence"/>
</dbReference>